<evidence type="ECO:0000313" key="3">
    <source>
        <dbReference type="Proteomes" id="UP000297703"/>
    </source>
</evidence>
<comment type="caution">
    <text evidence="2">The sequence shown here is derived from an EMBL/GenBank/DDBJ whole genome shotgun (WGS) entry which is preliminary data.</text>
</comment>
<reference evidence="2 3" key="1">
    <citation type="submission" date="2019-04" db="EMBL/GenBank/DDBJ databases">
        <title>Draft genome of the big-headed turtle Platysternon megacephalum.</title>
        <authorList>
            <person name="Gong S."/>
        </authorList>
    </citation>
    <scope>NUCLEOTIDE SEQUENCE [LARGE SCALE GENOMIC DNA]</scope>
    <source>
        <strain evidence="2">DO16091913</strain>
        <tissue evidence="2">Muscle</tissue>
    </source>
</reference>
<dbReference type="EMBL" id="QXTE01000051">
    <property type="protein sequence ID" value="TFK09596.1"/>
    <property type="molecule type" value="Genomic_DNA"/>
</dbReference>
<gene>
    <name evidence="2" type="ORF">DR999_PMT07403</name>
</gene>
<protein>
    <submittedName>
        <fullName evidence="2">Short-chain dehydrogenase/reductase family 42E member 1</fullName>
    </submittedName>
</protein>
<feature type="signal peptide" evidence="1">
    <location>
        <begin position="1"/>
        <end position="24"/>
    </location>
</feature>
<name>A0A4D9EHL7_9SAUR</name>
<reference evidence="2 3" key="2">
    <citation type="submission" date="2019-04" db="EMBL/GenBank/DDBJ databases">
        <title>The genome sequence of big-headed turtle.</title>
        <authorList>
            <person name="Gong S."/>
        </authorList>
    </citation>
    <scope>NUCLEOTIDE SEQUENCE [LARGE SCALE GENOMIC DNA]</scope>
    <source>
        <strain evidence="2">DO16091913</strain>
        <tissue evidence="2">Muscle</tissue>
    </source>
</reference>
<keyword evidence="1" id="KW-0732">Signal</keyword>
<dbReference type="Proteomes" id="UP000297703">
    <property type="component" value="Unassembled WGS sequence"/>
</dbReference>
<evidence type="ECO:0000256" key="1">
    <source>
        <dbReference type="SAM" id="SignalP"/>
    </source>
</evidence>
<sequence>MIQVHSAFKSLCLLLAMFIFSTRTKQKATNISLTIGSSASEVSSSNTAHQSHSTLIQPVSVDPQRVGYTFINFICRILKQFNGQLESIEANDEMANHLHGDPLKGGVSLFVLLP</sequence>
<organism evidence="2 3">
    <name type="scientific">Platysternon megacephalum</name>
    <name type="common">big-headed turtle</name>
    <dbReference type="NCBI Taxonomy" id="55544"/>
    <lineage>
        <taxon>Eukaryota</taxon>
        <taxon>Metazoa</taxon>
        <taxon>Chordata</taxon>
        <taxon>Craniata</taxon>
        <taxon>Vertebrata</taxon>
        <taxon>Euteleostomi</taxon>
        <taxon>Archelosauria</taxon>
        <taxon>Testudinata</taxon>
        <taxon>Testudines</taxon>
        <taxon>Cryptodira</taxon>
        <taxon>Durocryptodira</taxon>
        <taxon>Testudinoidea</taxon>
        <taxon>Platysternidae</taxon>
        <taxon>Platysternon</taxon>
    </lineage>
</organism>
<proteinExistence type="predicted"/>
<accession>A0A4D9EHL7</accession>
<keyword evidence="3" id="KW-1185">Reference proteome</keyword>
<evidence type="ECO:0000313" key="2">
    <source>
        <dbReference type="EMBL" id="TFK09596.1"/>
    </source>
</evidence>
<feature type="chain" id="PRO_5020038478" evidence="1">
    <location>
        <begin position="25"/>
        <end position="114"/>
    </location>
</feature>
<dbReference type="AlphaFoldDB" id="A0A4D9EHL7"/>